<gene>
    <name evidence="1" type="ORF">SAMN05216382_1661</name>
</gene>
<dbReference type="RefSeq" id="WP_093005283.1">
    <property type="nucleotide sequence ID" value="NZ_FNZZ01000003.1"/>
</dbReference>
<protein>
    <submittedName>
        <fullName evidence="1">Uncharacterized conserved protein, contains Mth938-like domain</fullName>
    </submittedName>
</protein>
<evidence type="ECO:0000313" key="2">
    <source>
        <dbReference type="Proteomes" id="UP000199214"/>
    </source>
</evidence>
<dbReference type="PANTHER" id="PTHR21192">
    <property type="entry name" value="NUCLEAR PROTEIN E3-3"/>
    <property type="match status" value="1"/>
</dbReference>
<dbReference type="InterPro" id="IPR007523">
    <property type="entry name" value="NDUFAF3/AAMDC"/>
</dbReference>
<reference evidence="2" key="1">
    <citation type="submission" date="2016-10" db="EMBL/GenBank/DDBJ databases">
        <authorList>
            <person name="Varghese N."/>
            <person name="Submissions S."/>
        </authorList>
    </citation>
    <scope>NUCLEOTIDE SEQUENCE [LARGE SCALE GENOMIC DNA]</scope>
    <source>
        <strain evidence="2">JS21-1</strain>
    </source>
</reference>
<keyword evidence="2" id="KW-1185">Reference proteome</keyword>
<organism evidence="1 2">
    <name type="scientific">Sphingomonas palmae</name>
    <dbReference type="NCBI Taxonomy" id="1855283"/>
    <lineage>
        <taxon>Bacteria</taxon>
        <taxon>Pseudomonadati</taxon>
        <taxon>Pseudomonadota</taxon>
        <taxon>Alphaproteobacteria</taxon>
        <taxon>Sphingomonadales</taxon>
        <taxon>Sphingomonadaceae</taxon>
        <taxon>Sphingomonas</taxon>
    </lineage>
</organism>
<dbReference type="OrthoDB" id="7351393at2"/>
<dbReference type="EMBL" id="FNZZ01000003">
    <property type="protein sequence ID" value="SEL25970.1"/>
    <property type="molecule type" value="Genomic_DNA"/>
</dbReference>
<dbReference type="InterPro" id="IPR036748">
    <property type="entry name" value="MTH938-like_sf"/>
</dbReference>
<evidence type="ECO:0000313" key="1">
    <source>
        <dbReference type="EMBL" id="SEL25970.1"/>
    </source>
</evidence>
<sequence length="122" mass="12749">MRMDRAGAAGPLIRAMGPSGFRVDENVYTALTLTPTRADAWSPPPLAQLDESALAAILEGAPEFVLLGTGANLARPPRALVAALEARGIGVEAMDSRAAARAWGVLRAEDRQVVAALYPIDA</sequence>
<dbReference type="Pfam" id="PF04430">
    <property type="entry name" value="DUF498"/>
    <property type="match status" value="1"/>
</dbReference>
<dbReference type="PANTHER" id="PTHR21192:SF2">
    <property type="entry name" value="NADH DEHYDROGENASE [UBIQUINONE] 1 ALPHA SUBCOMPLEX ASSEMBLY FACTOR 3"/>
    <property type="match status" value="1"/>
</dbReference>
<proteinExistence type="predicted"/>
<dbReference type="AlphaFoldDB" id="A0A1H7NQX6"/>
<dbReference type="Gene3D" id="3.40.1230.10">
    <property type="entry name" value="MTH938-like"/>
    <property type="match status" value="1"/>
</dbReference>
<accession>A0A1H7NQX6</accession>
<dbReference type="Proteomes" id="UP000199214">
    <property type="component" value="Unassembled WGS sequence"/>
</dbReference>
<dbReference type="SUPFAM" id="SSF64076">
    <property type="entry name" value="MTH938-like"/>
    <property type="match status" value="1"/>
</dbReference>
<dbReference type="STRING" id="1855283.SAMN05216382_1661"/>
<name>A0A1H7NQX6_9SPHN</name>